<keyword evidence="3" id="KW-1185">Reference proteome</keyword>
<protein>
    <submittedName>
        <fullName evidence="2">Uncharacterized protein</fullName>
    </submittedName>
</protein>
<name>D9WWY4_9ACTN</name>
<evidence type="ECO:0000256" key="1">
    <source>
        <dbReference type="SAM" id="MobiDB-lite"/>
    </source>
</evidence>
<evidence type="ECO:0000313" key="3">
    <source>
        <dbReference type="Proteomes" id="UP000003963"/>
    </source>
</evidence>
<dbReference type="EMBL" id="GG657755">
    <property type="protein sequence ID" value="EFL29412.1"/>
    <property type="molecule type" value="Genomic_DNA"/>
</dbReference>
<reference evidence="2 3" key="1">
    <citation type="submission" date="2009-02" db="EMBL/GenBank/DDBJ databases">
        <title>Annotation of Streptomyces hygroscopicus strain ATCC 53653.</title>
        <authorList>
            <consortium name="The Broad Institute Genome Sequencing Platform"/>
            <consortium name="Broad Institute Microbial Sequencing Center"/>
            <person name="Fischbach M."/>
            <person name="Godfrey P."/>
            <person name="Ward D."/>
            <person name="Young S."/>
            <person name="Zeng Q."/>
            <person name="Koehrsen M."/>
            <person name="Alvarado L."/>
            <person name="Berlin A.M."/>
            <person name="Bochicchio J."/>
            <person name="Borenstein D."/>
            <person name="Chapman S.B."/>
            <person name="Chen Z."/>
            <person name="Engels R."/>
            <person name="Freedman E."/>
            <person name="Gellesch M."/>
            <person name="Goldberg J."/>
            <person name="Griggs A."/>
            <person name="Gujja S."/>
            <person name="Heilman E.R."/>
            <person name="Heiman D.I."/>
            <person name="Hepburn T.A."/>
            <person name="Howarth C."/>
            <person name="Jen D."/>
            <person name="Larson L."/>
            <person name="Lewis B."/>
            <person name="Mehta T."/>
            <person name="Park D."/>
            <person name="Pearson M."/>
            <person name="Richards J."/>
            <person name="Roberts A."/>
            <person name="Saif S."/>
            <person name="Shea T.D."/>
            <person name="Shenoy N."/>
            <person name="Sisk P."/>
            <person name="Stolte C."/>
            <person name="Sykes S.N."/>
            <person name="Thomson T."/>
            <person name="Walk T."/>
            <person name="White J."/>
            <person name="Yandava C."/>
            <person name="Straight P."/>
            <person name="Clardy J."/>
            <person name="Hung D."/>
            <person name="Kolter R."/>
            <person name="Mekalanos J."/>
            <person name="Walker S."/>
            <person name="Walsh C.T."/>
            <person name="Wieland-Brown L.C."/>
            <person name="Haas B."/>
            <person name="Nusbaum C."/>
            <person name="Birren B."/>
        </authorList>
    </citation>
    <scope>NUCLEOTIDE SEQUENCE [LARGE SCALE GENOMIC DNA]</scope>
    <source>
        <strain evidence="2 3">ATCC 53653</strain>
    </source>
</reference>
<dbReference type="RefSeq" id="WP_009721209.1">
    <property type="nucleotide sequence ID" value="NZ_GG657755.1"/>
</dbReference>
<accession>D9WWY4</accession>
<evidence type="ECO:0000313" key="2">
    <source>
        <dbReference type="EMBL" id="EFL29412.1"/>
    </source>
</evidence>
<feature type="region of interest" description="Disordered" evidence="1">
    <location>
        <begin position="1"/>
        <end position="55"/>
    </location>
</feature>
<dbReference type="AlphaFoldDB" id="D9WWY4"/>
<proteinExistence type="predicted"/>
<dbReference type="Proteomes" id="UP000003963">
    <property type="component" value="Unassembled WGS sequence"/>
</dbReference>
<organism evidence="2 3">
    <name type="scientific">Streptomyces himastatinicus ATCC 53653</name>
    <dbReference type="NCBI Taxonomy" id="457427"/>
    <lineage>
        <taxon>Bacteria</taxon>
        <taxon>Bacillati</taxon>
        <taxon>Actinomycetota</taxon>
        <taxon>Actinomycetes</taxon>
        <taxon>Kitasatosporales</taxon>
        <taxon>Streptomycetaceae</taxon>
        <taxon>Streptomyces</taxon>
        <taxon>Streptomyces violaceusniger group</taxon>
    </lineage>
</organism>
<dbReference type="HOGENOM" id="CLU_2002623_0_0_11"/>
<feature type="compositionally biased region" description="Pro residues" evidence="1">
    <location>
        <begin position="8"/>
        <end position="17"/>
    </location>
</feature>
<gene>
    <name evidence="2" type="ORF">SSOG_09126</name>
</gene>
<sequence length="124" mass="13329">MPVDPAGHTPPPVPPGPDDAADIIHIGARRARTTAPPEHQEPTVGANGQPDPTPEQKLAEIIQGMFLEEHRTLTDPATAEAYDITLRAMLLMVDGATARAGLSEEHHQLLRSLMQQARQVPGIL</sequence>